<keyword evidence="2" id="KW-1185">Reference proteome</keyword>
<evidence type="ECO:0000313" key="1">
    <source>
        <dbReference type="EMBL" id="KAH0814493.1"/>
    </source>
</evidence>
<proteinExistence type="predicted"/>
<dbReference type="EMBL" id="JABDTM020024235">
    <property type="protein sequence ID" value="KAH0814493.1"/>
    <property type="molecule type" value="Genomic_DNA"/>
</dbReference>
<comment type="caution">
    <text evidence="1">The sequence shown here is derived from an EMBL/GenBank/DDBJ whole genome shotgun (WGS) entry which is preliminary data.</text>
</comment>
<reference evidence="1" key="1">
    <citation type="journal article" date="2020" name="J Insects Food Feed">
        <title>The yellow mealworm (Tenebrio molitor) genome: a resource for the emerging insects as food and feed industry.</title>
        <authorList>
            <person name="Eriksson T."/>
            <person name="Andere A."/>
            <person name="Kelstrup H."/>
            <person name="Emery V."/>
            <person name="Picard C."/>
        </authorList>
    </citation>
    <scope>NUCLEOTIDE SEQUENCE</scope>
    <source>
        <strain evidence="1">Stoneville</strain>
        <tissue evidence="1">Whole head</tissue>
    </source>
</reference>
<evidence type="ECO:0000313" key="2">
    <source>
        <dbReference type="Proteomes" id="UP000719412"/>
    </source>
</evidence>
<protein>
    <submittedName>
        <fullName evidence="1">Uncharacterized protein</fullName>
    </submittedName>
</protein>
<dbReference type="AlphaFoldDB" id="A0A8J6LCD4"/>
<name>A0A8J6LCD4_TENMO</name>
<sequence length="128" mass="14618">MLGRLGLGSEVPTLGPPAPEVALCLLCFRRRGRRSASSTKGRLSCGVKERHFLPANKGTVFKIRGWRSVDRWVLSLMRKYYRRDDKCVVKTAIVHDLCDGNRCRGCWPRFRLGLDVSVCWSTAQQLYF</sequence>
<gene>
    <name evidence="1" type="ORF">GEV33_008297</name>
</gene>
<reference evidence="1" key="2">
    <citation type="submission" date="2021-08" db="EMBL/GenBank/DDBJ databases">
        <authorList>
            <person name="Eriksson T."/>
        </authorList>
    </citation>
    <scope>NUCLEOTIDE SEQUENCE</scope>
    <source>
        <strain evidence="1">Stoneville</strain>
        <tissue evidence="1">Whole head</tissue>
    </source>
</reference>
<dbReference type="Proteomes" id="UP000719412">
    <property type="component" value="Unassembled WGS sequence"/>
</dbReference>
<accession>A0A8J6LCD4</accession>
<organism evidence="1 2">
    <name type="scientific">Tenebrio molitor</name>
    <name type="common">Yellow mealworm beetle</name>
    <dbReference type="NCBI Taxonomy" id="7067"/>
    <lineage>
        <taxon>Eukaryota</taxon>
        <taxon>Metazoa</taxon>
        <taxon>Ecdysozoa</taxon>
        <taxon>Arthropoda</taxon>
        <taxon>Hexapoda</taxon>
        <taxon>Insecta</taxon>
        <taxon>Pterygota</taxon>
        <taxon>Neoptera</taxon>
        <taxon>Endopterygota</taxon>
        <taxon>Coleoptera</taxon>
        <taxon>Polyphaga</taxon>
        <taxon>Cucujiformia</taxon>
        <taxon>Tenebrionidae</taxon>
        <taxon>Tenebrio</taxon>
    </lineage>
</organism>